<reference evidence="3" key="2">
    <citation type="journal article" date="2008" name="Nucleic Acids Res.">
        <title>The rice annotation project database (RAP-DB): 2008 update.</title>
        <authorList>
            <consortium name="The rice annotation project (RAP)"/>
        </authorList>
    </citation>
    <scope>GENOME REANNOTATION</scope>
    <source>
        <strain evidence="3">cv. Nipponbare</strain>
    </source>
</reference>
<dbReference type="Proteomes" id="UP000000763">
    <property type="component" value="Chromosome 5"/>
</dbReference>
<proteinExistence type="predicted"/>
<dbReference type="EMBL" id="AP008211">
    <property type="protein sequence ID" value="BAF17753.1"/>
    <property type="molecule type" value="Genomic_DNA"/>
</dbReference>
<dbReference type="Gramene" id="Os05t0477100-01">
    <property type="protein sequence ID" value="Os05t0477100-01"/>
    <property type="gene ID" value="Os05g0477100"/>
</dbReference>
<evidence type="ECO:0000313" key="3">
    <source>
        <dbReference type="Proteomes" id="UP000000763"/>
    </source>
</evidence>
<accession>A0A0P0WNU5</accession>
<evidence type="ECO:0000313" key="2">
    <source>
        <dbReference type="EMBL" id="BAF17753.1"/>
    </source>
</evidence>
<name>A0A0P0WNU5_ORYSJ</name>
<dbReference type="AlphaFoldDB" id="A0A0P0WNU5"/>
<sequence length="242" mass="25263">MPFSAIISSMDSRKSLLGSDDVFTTAKLCASGGCVGVVVVARAVGLPFLHAARRGLLVRVLRRRRDDTDERLGLPVLMLFSEEAEAELALGVISSARSTCFTSAGSHQSSSLLAGLVTTGRSTLSGVSSSSSAPRSMIMSASDVITLTSTAASSSGPSTVVARRRNSTPRPPSLPMNMSRRHRELPDASATGGSWWLQPSWSSDGASTSSPPSISVEPNLPTLCRLLLFLVGNGGDSVREGN</sequence>
<organism evidence="2 3">
    <name type="scientific">Oryza sativa subsp. japonica</name>
    <name type="common">Rice</name>
    <dbReference type="NCBI Taxonomy" id="39947"/>
    <lineage>
        <taxon>Eukaryota</taxon>
        <taxon>Viridiplantae</taxon>
        <taxon>Streptophyta</taxon>
        <taxon>Embryophyta</taxon>
        <taxon>Tracheophyta</taxon>
        <taxon>Spermatophyta</taxon>
        <taxon>Magnoliopsida</taxon>
        <taxon>Liliopsida</taxon>
        <taxon>Poales</taxon>
        <taxon>Poaceae</taxon>
        <taxon>BOP clade</taxon>
        <taxon>Oryzoideae</taxon>
        <taxon>Oryzeae</taxon>
        <taxon>Oryzinae</taxon>
        <taxon>Oryza</taxon>
        <taxon>Oryza sativa</taxon>
    </lineage>
</organism>
<evidence type="ECO:0000256" key="1">
    <source>
        <dbReference type="SAM" id="MobiDB-lite"/>
    </source>
</evidence>
<dbReference type="KEGG" id="dosa:Os05g0477100"/>
<protein>
    <submittedName>
        <fullName evidence="2">Os05g0477100 protein</fullName>
    </submittedName>
</protein>
<feature type="region of interest" description="Disordered" evidence="1">
    <location>
        <begin position="149"/>
        <end position="191"/>
    </location>
</feature>
<gene>
    <name evidence="2" type="ordered locus">Os05g0477100</name>
</gene>
<feature type="compositionally biased region" description="Low complexity" evidence="1">
    <location>
        <begin position="149"/>
        <end position="161"/>
    </location>
</feature>
<reference evidence="2 3" key="1">
    <citation type="journal article" date="2005" name="Nature">
        <title>The map-based sequence of the rice genome.</title>
        <authorList>
            <consortium name="International rice genome sequencing project (IRGSP)"/>
            <person name="Matsumoto T."/>
            <person name="Wu J."/>
            <person name="Kanamori H."/>
            <person name="Katayose Y."/>
            <person name="Fujisawa M."/>
            <person name="Namiki N."/>
            <person name="Mizuno H."/>
            <person name="Yamamoto K."/>
            <person name="Antonio B.A."/>
            <person name="Baba T."/>
            <person name="Sakata K."/>
            <person name="Nagamura Y."/>
            <person name="Aoki H."/>
            <person name="Arikawa K."/>
            <person name="Arita K."/>
            <person name="Bito T."/>
            <person name="Chiden Y."/>
            <person name="Fujitsuka N."/>
            <person name="Fukunaka R."/>
            <person name="Hamada M."/>
            <person name="Harada C."/>
            <person name="Hayashi A."/>
            <person name="Hijishita S."/>
            <person name="Honda M."/>
            <person name="Hosokawa S."/>
            <person name="Ichikawa Y."/>
            <person name="Idonuma A."/>
            <person name="Iijima M."/>
            <person name="Ikeda M."/>
            <person name="Ikeno M."/>
            <person name="Ito K."/>
            <person name="Ito S."/>
            <person name="Ito T."/>
            <person name="Ito Y."/>
            <person name="Ito Y."/>
            <person name="Iwabuchi A."/>
            <person name="Kamiya K."/>
            <person name="Karasawa W."/>
            <person name="Kurita K."/>
            <person name="Katagiri S."/>
            <person name="Kikuta A."/>
            <person name="Kobayashi H."/>
            <person name="Kobayashi N."/>
            <person name="Machita K."/>
            <person name="Maehara T."/>
            <person name="Masukawa M."/>
            <person name="Mizubayashi T."/>
            <person name="Mukai Y."/>
            <person name="Nagasaki H."/>
            <person name="Nagata Y."/>
            <person name="Naito S."/>
            <person name="Nakashima M."/>
            <person name="Nakama Y."/>
            <person name="Nakamichi Y."/>
            <person name="Nakamura M."/>
            <person name="Meguro A."/>
            <person name="Negishi M."/>
            <person name="Ohta I."/>
            <person name="Ohta T."/>
            <person name="Okamoto M."/>
            <person name="Ono N."/>
            <person name="Saji S."/>
            <person name="Sakaguchi M."/>
            <person name="Sakai K."/>
            <person name="Shibata M."/>
            <person name="Shimokawa T."/>
            <person name="Song J."/>
            <person name="Takazaki Y."/>
            <person name="Terasawa K."/>
            <person name="Tsugane M."/>
            <person name="Tsuji K."/>
            <person name="Ueda S."/>
            <person name="Waki K."/>
            <person name="Yamagata H."/>
            <person name="Yamamoto M."/>
            <person name="Yamamoto S."/>
            <person name="Yamane H."/>
            <person name="Yoshiki S."/>
            <person name="Yoshihara R."/>
            <person name="Yukawa K."/>
            <person name="Zhong H."/>
            <person name="Yano M."/>
            <person name="Yuan Q."/>
            <person name="Ouyang S."/>
            <person name="Liu J."/>
            <person name="Jones K.M."/>
            <person name="Gansberger K."/>
            <person name="Moffat K."/>
            <person name="Hill J."/>
            <person name="Bera J."/>
            <person name="Fadrosh D."/>
            <person name="Jin S."/>
            <person name="Johri S."/>
            <person name="Kim M."/>
            <person name="Overton L."/>
            <person name="Reardon M."/>
            <person name="Tsitrin T."/>
            <person name="Vuong H."/>
            <person name="Weaver B."/>
            <person name="Ciecko A."/>
            <person name="Tallon L."/>
            <person name="Jackson J."/>
            <person name="Pai G."/>
            <person name="Aken S.V."/>
            <person name="Utterback T."/>
            <person name="Reidmuller S."/>
            <person name="Feldblyum T."/>
            <person name="Hsiao J."/>
            <person name="Zismann V."/>
            <person name="Iobst S."/>
            <person name="de Vazeille A.R."/>
            <person name="Buell C.R."/>
            <person name="Ying K."/>
            <person name="Li Y."/>
            <person name="Lu T."/>
            <person name="Huang Y."/>
            <person name="Zhao Q."/>
            <person name="Feng Q."/>
            <person name="Zhang L."/>
            <person name="Zhu J."/>
            <person name="Weng Q."/>
            <person name="Mu J."/>
            <person name="Lu Y."/>
            <person name="Fan D."/>
            <person name="Liu Y."/>
            <person name="Guan J."/>
            <person name="Zhang Y."/>
            <person name="Yu S."/>
            <person name="Liu X."/>
            <person name="Zhang Y."/>
            <person name="Hong G."/>
            <person name="Han B."/>
            <person name="Choisne N."/>
            <person name="Demange N."/>
            <person name="Orjeda G."/>
            <person name="Samain S."/>
            <person name="Cattolico L."/>
            <person name="Pelletier E."/>
            <person name="Couloux A."/>
            <person name="Segurens B."/>
            <person name="Wincker P."/>
            <person name="D'Hont A."/>
            <person name="Scarpelli C."/>
            <person name="Weissenbach J."/>
            <person name="Salanoubat M."/>
            <person name="Quetier F."/>
            <person name="Yu Y."/>
            <person name="Kim H.R."/>
            <person name="Rambo T."/>
            <person name="Currie J."/>
            <person name="Collura K."/>
            <person name="Luo M."/>
            <person name="Yang T."/>
            <person name="Ammiraju J.S.S."/>
            <person name="Engler F."/>
            <person name="Soderlund C."/>
            <person name="Wing R.A."/>
            <person name="Palmer L.E."/>
            <person name="de la Bastide M."/>
            <person name="Spiegel L."/>
            <person name="Nascimento L."/>
            <person name="Zutavern T."/>
            <person name="O'Shaughnessy A."/>
            <person name="Dike S."/>
            <person name="Dedhia N."/>
            <person name="Preston R."/>
            <person name="Balija V."/>
            <person name="McCombie W.R."/>
            <person name="Chow T."/>
            <person name="Chen H."/>
            <person name="Chung M."/>
            <person name="Chen C."/>
            <person name="Shaw J."/>
            <person name="Wu H."/>
            <person name="Hsiao K."/>
            <person name="Chao Y."/>
            <person name="Chu M."/>
            <person name="Cheng C."/>
            <person name="Hour A."/>
            <person name="Lee P."/>
            <person name="Lin S."/>
            <person name="Lin Y."/>
            <person name="Liou J."/>
            <person name="Liu S."/>
            <person name="Hsing Y."/>
            <person name="Raghuvanshi S."/>
            <person name="Mohanty A."/>
            <person name="Bharti A.K."/>
            <person name="Gaur A."/>
            <person name="Gupta V."/>
            <person name="Kumar D."/>
            <person name="Ravi V."/>
            <person name="Vij S."/>
            <person name="Kapur A."/>
            <person name="Khurana P."/>
            <person name="Khurana P."/>
            <person name="Khurana J.P."/>
            <person name="Tyagi A.K."/>
            <person name="Gaikwad K."/>
            <person name="Singh A."/>
            <person name="Dalal V."/>
            <person name="Srivastava S."/>
            <person name="Dixit A."/>
            <person name="Pal A.K."/>
            <person name="Ghazi I.A."/>
            <person name="Yadav M."/>
            <person name="Pandit A."/>
            <person name="Bhargava A."/>
            <person name="Sureshbabu K."/>
            <person name="Batra K."/>
            <person name="Sharma T.R."/>
            <person name="Mohapatra T."/>
            <person name="Singh N.K."/>
            <person name="Messing J."/>
            <person name="Nelson A.B."/>
            <person name="Fuks G."/>
            <person name="Kavchok S."/>
            <person name="Keizer G."/>
            <person name="Linton E."/>
            <person name="Llaca V."/>
            <person name="Song R."/>
            <person name="Tanyolac B."/>
            <person name="Young S."/>
            <person name="Ho-Il K."/>
            <person name="Hahn J.H."/>
            <person name="Sangsakoo G."/>
            <person name="Vanavichit A."/>
            <person name="de Mattos Luiz.A.T."/>
            <person name="Zimmer P.D."/>
            <person name="Malone G."/>
            <person name="Dellagostin O."/>
            <person name="de Oliveira A.C."/>
            <person name="Bevan M."/>
            <person name="Bancroft I."/>
            <person name="Minx P."/>
            <person name="Cordum H."/>
            <person name="Wilson R."/>
            <person name="Cheng Z."/>
            <person name="Jin W."/>
            <person name="Jiang J."/>
            <person name="Leong S.A."/>
            <person name="Iwama H."/>
            <person name="Gojobori T."/>
            <person name="Itoh T."/>
            <person name="Niimura Y."/>
            <person name="Fujii Y."/>
            <person name="Habara T."/>
            <person name="Sakai H."/>
            <person name="Sato Y."/>
            <person name="Wilson G."/>
            <person name="Kumar K."/>
            <person name="McCouch S."/>
            <person name="Juretic N."/>
            <person name="Hoen D."/>
            <person name="Wright S."/>
            <person name="Bruskiewich R."/>
            <person name="Bureau T."/>
            <person name="Miyao A."/>
            <person name="Hirochika H."/>
            <person name="Nishikawa T."/>
            <person name="Kadowaki K."/>
            <person name="Sugiura M."/>
            <person name="Burr B."/>
            <person name="Sasaki T."/>
        </authorList>
    </citation>
    <scope>NUCLEOTIDE SEQUENCE [LARGE SCALE GENOMIC DNA]</scope>
    <source>
        <strain evidence="3">cv. Nipponbare</strain>
    </source>
</reference>